<dbReference type="InterPro" id="IPR036937">
    <property type="entry name" value="Adhesion_dom_fimbrial_sf"/>
</dbReference>
<sequence length="177" mass="17908">VTIACSAFSGVAMADDVANGGTINFTGTVVDAPCVIAADSVDMSVDLGQTTIDYLNKYSSSKPVNVNINLTNCALSGAGTDDADITKADVTFNSSAVDTSDKDLLANTDSAGAQGIGVRLLNGDGANVVLGTADEIPLQVSSSEQTLTFQADMENINSVAITPGAVAANATYTIAYK</sequence>
<dbReference type="InterPro" id="IPR008966">
    <property type="entry name" value="Adhesion_dom_sf"/>
</dbReference>
<feature type="domain" description="Fimbrial-type adhesion" evidence="1">
    <location>
        <begin position="23"/>
        <end position="177"/>
    </location>
</feature>
<dbReference type="Gene3D" id="2.60.40.1090">
    <property type="entry name" value="Fimbrial-type adhesion domain"/>
    <property type="match status" value="1"/>
</dbReference>
<gene>
    <name evidence="2" type="ORF">GBS30_20200</name>
</gene>
<dbReference type="PANTHER" id="PTHR33420">
    <property type="entry name" value="FIMBRIAL SUBUNIT ELFA-RELATED"/>
    <property type="match status" value="1"/>
</dbReference>
<evidence type="ECO:0000259" key="1">
    <source>
        <dbReference type="Pfam" id="PF00419"/>
    </source>
</evidence>
<name>A0A6Y3UWQ5_SALDZ</name>
<proteinExistence type="predicted"/>
<dbReference type="SUPFAM" id="SSF49401">
    <property type="entry name" value="Bacterial adhesins"/>
    <property type="match status" value="1"/>
</dbReference>
<dbReference type="PANTHER" id="PTHR33420:SF11">
    <property type="entry name" value="FIMBRIAL-LIKE PROTEIN"/>
    <property type="match status" value="1"/>
</dbReference>
<comment type="caution">
    <text evidence="2">The sequence shown here is derived from an EMBL/GenBank/DDBJ whole genome shotgun (WGS) entry which is preliminary data.</text>
</comment>
<protein>
    <submittedName>
        <fullName evidence="2">Fimbrial protein</fullName>
    </submittedName>
</protein>
<evidence type="ECO:0000313" key="2">
    <source>
        <dbReference type="EMBL" id="HAB5331914.1"/>
    </source>
</evidence>
<feature type="non-terminal residue" evidence="2">
    <location>
        <position position="1"/>
    </location>
</feature>
<reference evidence="2" key="2">
    <citation type="submission" date="2019-10" db="EMBL/GenBank/DDBJ databases">
        <authorList>
            <consortium name="NCBI Pathogen Detection Project"/>
        </authorList>
    </citation>
    <scope>NUCLEOTIDE SEQUENCE</scope>
    <source>
        <strain evidence="2">Salmonella enterica</strain>
    </source>
</reference>
<dbReference type="EMBL" id="DAAHAQ010000227">
    <property type="protein sequence ID" value="HAB5331914.1"/>
    <property type="molecule type" value="Genomic_DNA"/>
</dbReference>
<dbReference type="GO" id="GO:0009289">
    <property type="term" value="C:pilus"/>
    <property type="evidence" value="ECO:0007669"/>
    <property type="project" value="InterPro"/>
</dbReference>
<dbReference type="InterPro" id="IPR050263">
    <property type="entry name" value="Bact_Fimbrial_Adh_Pro"/>
</dbReference>
<dbReference type="Pfam" id="PF00419">
    <property type="entry name" value="Fimbrial"/>
    <property type="match status" value="1"/>
</dbReference>
<dbReference type="InterPro" id="IPR000259">
    <property type="entry name" value="Adhesion_dom_fimbrial"/>
</dbReference>
<dbReference type="GO" id="GO:0043709">
    <property type="term" value="P:cell adhesion involved in single-species biofilm formation"/>
    <property type="evidence" value="ECO:0007669"/>
    <property type="project" value="TreeGrafter"/>
</dbReference>
<organism evidence="2">
    <name type="scientific">Salmonella diarizonae</name>
    <dbReference type="NCBI Taxonomy" id="59204"/>
    <lineage>
        <taxon>Bacteria</taxon>
        <taxon>Pseudomonadati</taxon>
        <taxon>Pseudomonadota</taxon>
        <taxon>Gammaproteobacteria</taxon>
        <taxon>Enterobacterales</taxon>
        <taxon>Enterobacteriaceae</taxon>
        <taxon>Salmonella</taxon>
    </lineage>
</organism>
<accession>A0A6Y3UWQ5</accession>
<reference evidence="2" key="1">
    <citation type="journal article" date="2018" name="Genome Biol.">
        <title>SKESA: strategic k-mer extension for scrupulous assemblies.</title>
        <authorList>
            <person name="Souvorov A."/>
            <person name="Agarwala R."/>
            <person name="Lipman D.J."/>
        </authorList>
    </citation>
    <scope>NUCLEOTIDE SEQUENCE</scope>
    <source>
        <strain evidence="2">Salmonella enterica</strain>
    </source>
</reference>
<dbReference type="AlphaFoldDB" id="A0A6Y3UWQ5"/>